<feature type="domain" description="HTH cro/C1-type" evidence="2">
    <location>
        <begin position="6"/>
        <end position="60"/>
    </location>
</feature>
<dbReference type="PANTHER" id="PTHR46558:SF4">
    <property type="entry name" value="DNA-BIDING PHAGE PROTEIN"/>
    <property type="match status" value="1"/>
</dbReference>
<dbReference type="OrthoDB" id="5772764at2"/>
<dbReference type="AlphaFoldDB" id="A0A1Y6D4Q1"/>
<sequence length="101" mass="11356">MLHEALRTLRVFHDMTQKELSERLGISKSHLSEIEGGKKTPVLSLLDKYSAVFEIPVSSILFFSENINNDKTAEKVRVAVSSKILSLLSFIAERSGKMYAE</sequence>
<evidence type="ECO:0000313" key="4">
    <source>
        <dbReference type="EMBL" id="SMF97939.1"/>
    </source>
</evidence>
<protein>
    <submittedName>
        <fullName evidence="4">DNA-binding transcriptional regulator, XRE-family HTH domain</fullName>
    </submittedName>
</protein>
<organism evidence="4 5">
    <name type="scientific">Methylomagnum ishizawai</name>
    <dbReference type="NCBI Taxonomy" id="1760988"/>
    <lineage>
        <taxon>Bacteria</taxon>
        <taxon>Pseudomonadati</taxon>
        <taxon>Pseudomonadota</taxon>
        <taxon>Gammaproteobacteria</taxon>
        <taxon>Methylococcales</taxon>
        <taxon>Methylococcaceae</taxon>
        <taxon>Methylomagnum</taxon>
    </lineage>
</organism>
<dbReference type="PROSITE" id="PS50943">
    <property type="entry name" value="HTH_CROC1"/>
    <property type="match status" value="1"/>
</dbReference>
<dbReference type="InterPro" id="IPR001387">
    <property type="entry name" value="Cro/C1-type_HTH"/>
</dbReference>
<dbReference type="STRING" id="1760988.SAMN02949497_0325"/>
<gene>
    <name evidence="3" type="ORF">SAMN02949497_0325</name>
    <name evidence="4" type="ORF">SAMN02949497_0338</name>
</gene>
<keyword evidence="1 4" id="KW-0238">DNA-binding</keyword>
<dbReference type="GO" id="GO:0003677">
    <property type="term" value="F:DNA binding"/>
    <property type="evidence" value="ECO:0007669"/>
    <property type="project" value="UniProtKB-KW"/>
</dbReference>
<reference evidence="4 5" key="1">
    <citation type="submission" date="2016-12" db="EMBL/GenBank/DDBJ databases">
        <authorList>
            <person name="Song W.-J."/>
            <person name="Kurnit D.M."/>
        </authorList>
    </citation>
    <scope>NUCLEOTIDE SEQUENCE [LARGE SCALE GENOMIC DNA]</scope>
    <source>
        <strain evidence="4 5">175</strain>
    </source>
</reference>
<dbReference type="Proteomes" id="UP000192923">
    <property type="component" value="Unassembled WGS sequence"/>
</dbReference>
<dbReference type="Pfam" id="PF01381">
    <property type="entry name" value="HTH_3"/>
    <property type="match status" value="1"/>
</dbReference>
<accession>A0A1Y6D4Q1</accession>
<dbReference type="InterPro" id="IPR010982">
    <property type="entry name" value="Lambda_DNA-bd_dom_sf"/>
</dbReference>
<keyword evidence="5" id="KW-1185">Reference proteome</keyword>
<dbReference type="Gene3D" id="1.10.260.40">
    <property type="entry name" value="lambda repressor-like DNA-binding domains"/>
    <property type="match status" value="1"/>
</dbReference>
<name>A0A1Y6D4Q1_9GAMM</name>
<dbReference type="RefSeq" id="WP_085216927.1">
    <property type="nucleotide sequence ID" value="NZ_FXAM01000008.1"/>
</dbReference>
<dbReference type="EMBL" id="FXAM01000008">
    <property type="protein sequence ID" value="SMF97939.1"/>
    <property type="molecule type" value="Genomic_DNA"/>
</dbReference>
<dbReference type="CDD" id="cd00093">
    <property type="entry name" value="HTH_XRE"/>
    <property type="match status" value="1"/>
</dbReference>
<proteinExistence type="predicted"/>
<dbReference type="EMBL" id="FXAM01000008">
    <property type="protein sequence ID" value="SMF97927.1"/>
    <property type="molecule type" value="Genomic_DNA"/>
</dbReference>
<evidence type="ECO:0000259" key="2">
    <source>
        <dbReference type="PROSITE" id="PS50943"/>
    </source>
</evidence>
<evidence type="ECO:0000256" key="1">
    <source>
        <dbReference type="ARBA" id="ARBA00023125"/>
    </source>
</evidence>
<dbReference type="SMART" id="SM00530">
    <property type="entry name" value="HTH_XRE"/>
    <property type="match status" value="1"/>
</dbReference>
<evidence type="ECO:0000313" key="3">
    <source>
        <dbReference type="EMBL" id="SMF97927.1"/>
    </source>
</evidence>
<evidence type="ECO:0000313" key="5">
    <source>
        <dbReference type="Proteomes" id="UP000192923"/>
    </source>
</evidence>
<dbReference type="PANTHER" id="PTHR46558">
    <property type="entry name" value="TRACRIPTIONAL REGULATORY PROTEIN-RELATED-RELATED"/>
    <property type="match status" value="1"/>
</dbReference>
<dbReference type="SUPFAM" id="SSF47413">
    <property type="entry name" value="lambda repressor-like DNA-binding domains"/>
    <property type="match status" value="1"/>
</dbReference>